<dbReference type="SUPFAM" id="SSF52968">
    <property type="entry name" value="B12-dependent dehydatase associated subunit"/>
    <property type="match status" value="1"/>
</dbReference>
<dbReference type="InterPro" id="IPR025541">
    <property type="entry name" value="Ppandiol/glycerol_DHydtase_msu"/>
</dbReference>
<evidence type="ECO:0000313" key="2">
    <source>
        <dbReference type="EMBL" id="XBS71910.1"/>
    </source>
</evidence>
<dbReference type="InterPro" id="IPR010254">
    <property type="entry name" value="B12-dep_deHydtase_bsu"/>
</dbReference>
<sequence length="253" mass="26840">MEINETLLRQIIGDVLSSMQLADREVSFAPESAAGNGPKDEPPLYGNGGNGNLGDNNFGSGAPVHGIPVNKQSGEFLTAAGDAKPGTRKDEVVIAVGPAFGLSQTTNITGVPHKQILRELIAGIEEEGVHARVIRCFKSSDVAFVAVEGNRLSGSGISVGIQSKGTTVIHQRGLPPLSNLELFPQAPLLTLETYRLIGKNAARYAKGESPDPVPTLNDQMARPKYQAKSAVLHIKETKYVVTGKQPQELRVAS</sequence>
<dbReference type="AlphaFoldDB" id="A0AAU7QFP1"/>
<dbReference type="EMBL" id="CP157947">
    <property type="protein sequence ID" value="XBS71910.1"/>
    <property type="molecule type" value="Genomic_DNA"/>
</dbReference>
<dbReference type="Gene3D" id="3.40.50.10150">
    <property type="entry name" value="B12-dependent dehydatase associated subunit"/>
    <property type="match status" value="1"/>
</dbReference>
<evidence type="ECO:0000256" key="1">
    <source>
        <dbReference type="SAM" id="MobiDB-lite"/>
    </source>
</evidence>
<dbReference type="PIRSF" id="PIRSF018506">
    <property type="entry name" value="Prpndl_dhdrts_md"/>
    <property type="match status" value="1"/>
</dbReference>
<gene>
    <name evidence="2" type="ORF">ABK905_15165</name>
</gene>
<feature type="region of interest" description="Disordered" evidence="1">
    <location>
        <begin position="30"/>
        <end position="50"/>
    </location>
</feature>
<reference evidence="2" key="1">
    <citation type="submission" date="2024-06" db="EMBL/GenBank/DDBJ databases">
        <authorList>
            <person name="Coelho C."/>
            <person name="Bento M."/>
            <person name="Garcia E."/>
            <person name="Camelo A."/>
            <person name="Brandao I."/>
            <person name="Espirito Santo C."/>
            <person name="Trovao J."/>
            <person name="Verissimo A."/>
            <person name="Costa J."/>
            <person name="Tiago I."/>
        </authorList>
    </citation>
    <scope>NUCLEOTIDE SEQUENCE</scope>
    <source>
        <strain evidence="2">KWT182</strain>
    </source>
</reference>
<accession>A0AAU7QFP1</accession>
<proteinExistence type="predicted"/>
<dbReference type="InterPro" id="IPR003208">
    <property type="entry name" value="Dehydtase/Dehydtase_re"/>
</dbReference>
<protein>
    <submittedName>
        <fullName evidence="2">Propanediol/glycerol family dehydratase medium subunit</fullName>
    </submittedName>
</protein>
<dbReference type="Pfam" id="PF02288">
    <property type="entry name" value="Dehydratase_MU"/>
    <property type="match status" value="1"/>
</dbReference>
<name>A0AAU7QFP1_9GAMM</name>
<organism evidence="2">
    <name type="scientific">Acerihabitans sp. KWT182</name>
    <dbReference type="NCBI Taxonomy" id="3157919"/>
    <lineage>
        <taxon>Bacteria</taxon>
        <taxon>Pseudomonadati</taxon>
        <taxon>Pseudomonadota</taxon>
        <taxon>Gammaproteobacteria</taxon>
        <taxon>Enterobacterales</taxon>
        <taxon>Pectobacteriaceae</taxon>
        <taxon>Acerihabitans</taxon>
    </lineage>
</organism>
<dbReference type="NCBIfam" id="NF011616">
    <property type="entry name" value="PRK15042.1"/>
    <property type="match status" value="1"/>
</dbReference>